<reference evidence="5 6" key="1">
    <citation type="journal article" date="2020" name="Mol. Plant">
        <title>The Chromosome-Based Rubber Tree Genome Provides New Insights into Spurge Genome Evolution and Rubber Biosynthesis.</title>
        <authorList>
            <person name="Liu J."/>
            <person name="Shi C."/>
            <person name="Shi C.C."/>
            <person name="Li W."/>
            <person name="Zhang Q.J."/>
            <person name="Zhang Y."/>
            <person name="Li K."/>
            <person name="Lu H.F."/>
            <person name="Shi C."/>
            <person name="Zhu S.T."/>
            <person name="Xiao Z.Y."/>
            <person name="Nan H."/>
            <person name="Yue Y."/>
            <person name="Zhu X.G."/>
            <person name="Wu Y."/>
            <person name="Hong X.N."/>
            <person name="Fan G.Y."/>
            <person name="Tong Y."/>
            <person name="Zhang D."/>
            <person name="Mao C.L."/>
            <person name="Liu Y.L."/>
            <person name="Hao S.J."/>
            <person name="Liu W.Q."/>
            <person name="Lv M.Q."/>
            <person name="Zhang H.B."/>
            <person name="Liu Y."/>
            <person name="Hu-Tang G.R."/>
            <person name="Wang J.P."/>
            <person name="Wang J.H."/>
            <person name="Sun Y.H."/>
            <person name="Ni S.B."/>
            <person name="Chen W.B."/>
            <person name="Zhang X.C."/>
            <person name="Jiao Y.N."/>
            <person name="Eichler E.E."/>
            <person name="Li G.H."/>
            <person name="Liu X."/>
            <person name="Gao L.Z."/>
        </authorList>
    </citation>
    <scope>NUCLEOTIDE SEQUENCE [LARGE SCALE GENOMIC DNA]</scope>
    <source>
        <strain evidence="6">cv. GT1</strain>
        <tissue evidence="5">Leaf</tissue>
    </source>
</reference>
<evidence type="ECO:0000256" key="1">
    <source>
        <dbReference type="PROSITE-ProRule" id="PRU00047"/>
    </source>
</evidence>
<gene>
    <name evidence="5" type="ORF">GH714_009675</name>
</gene>
<dbReference type="PANTHER" id="PTHR35317:SF27">
    <property type="entry name" value="RETROVIRUS-RELATED POL POLYPROTEIN FROM TRANSPOSON TNT 1-94"/>
    <property type="match status" value="1"/>
</dbReference>
<proteinExistence type="predicted"/>
<evidence type="ECO:0000313" key="6">
    <source>
        <dbReference type="Proteomes" id="UP000467840"/>
    </source>
</evidence>
<dbReference type="InterPro" id="IPR036875">
    <property type="entry name" value="Znf_CCHC_sf"/>
</dbReference>
<keyword evidence="2" id="KW-0175">Coiled coil</keyword>
<feature type="region of interest" description="Disordered" evidence="3">
    <location>
        <begin position="503"/>
        <end position="522"/>
    </location>
</feature>
<dbReference type="Proteomes" id="UP000467840">
    <property type="component" value="Chromosome 10"/>
</dbReference>
<evidence type="ECO:0000256" key="3">
    <source>
        <dbReference type="SAM" id="MobiDB-lite"/>
    </source>
</evidence>
<dbReference type="Pfam" id="PF25597">
    <property type="entry name" value="SH3_retrovirus"/>
    <property type="match status" value="1"/>
</dbReference>
<evidence type="ECO:0000313" key="5">
    <source>
        <dbReference type="EMBL" id="KAF2318663.1"/>
    </source>
</evidence>
<dbReference type="SMART" id="SM00343">
    <property type="entry name" value="ZnF_C2HC"/>
    <property type="match status" value="1"/>
</dbReference>
<dbReference type="InterPro" id="IPR054722">
    <property type="entry name" value="PolX-like_BBD"/>
</dbReference>
<feature type="coiled-coil region" evidence="2">
    <location>
        <begin position="105"/>
        <end position="132"/>
    </location>
</feature>
<keyword evidence="6" id="KW-1185">Reference proteome</keyword>
<keyword evidence="1" id="KW-0863">Zinc-finger</keyword>
<dbReference type="Pfam" id="PF14223">
    <property type="entry name" value="Retrotran_gag_2"/>
    <property type="match status" value="1"/>
</dbReference>
<dbReference type="AlphaFoldDB" id="A0A6A6N2G0"/>
<feature type="domain" description="CCHC-type" evidence="4">
    <location>
        <begin position="247"/>
        <end position="262"/>
    </location>
</feature>
<dbReference type="Pfam" id="PF22936">
    <property type="entry name" value="Pol_BBD"/>
    <property type="match status" value="1"/>
</dbReference>
<evidence type="ECO:0000259" key="4">
    <source>
        <dbReference type="PROSITE" id="PS50158"/>
    </source>
</evidence>
<dbReference type="InterPro" id="IPR001878">
    <property type="entry name" value="Znf_CCHC"/>
</dbReference>
<accession>A0A6A6N2G0</accession>
<dbReference type="CDD" id="cd09272">
    <property type="entry name" value="RNase_HI_RT_Ty1"/>
    <property type="match status" value="1"/>
</dbReference>
<keyword evidence="1" id="KW-0862">Zinc</keyword>
<dbReference type="Pfam" id="PF13976">
    <property type="entry name" value="gag_pre-integrs"/>
    <property type="match status" value="1"/>
</dbReference>
<keyword evidence="1" id="KW-0479">Metal-binding</keyword>
<dbReference type="GO" id="GO:0008270">
    <property type="term" value="F:zinc ion binding"/>
    <property type="evidence" value="ECO:0007669"/>
    <property type="project" value="UniProtKB-KW"/>
</dbReference>
<sequence length="935" mass="106141">MSDDKTLTKIPHFDGHYDHWSELMENLLRAKGLWSLIENGFEEPKQETRLTEAQQAQLDDAKTKDHQVKHYLFQAIDRTVFEQILDRRTAKIVWDSLKKKFGGNLKVKKSLLNALRREFEVLEMKRDETITEYFARVMVVANKMRSNGEEMTDTKIVEKILRTLTDKFTYVCVSIEESKDIETMSVDELQSTLVVHEQKFRRVHREDEDQVLKIEGRSNSTSRGRGSYRGRGRGRGRAVFNKATVECYKCHDLGHFQYECPNSSKEANYAELEEEDELLLMAYVELHETSRSDAWFVDSGCSNHMCGNSKMFSSLDTDFTHSVKLGNNTRMKVTGKGVIKLFLQGVCYTVSDVYCVPELKNNLLSVGQLQEKGVAILFKDGVCSLYHPLKGKMAESVMSANRMFILLGETPTTVVNENCFQVGSTDESILWHNRYGHLSYKGLHTLTDKNMVFGLPKISTPTSPCEACVKGKQHRNPIPKRSNWRATEQLGLVHADICGPITPASNSHKRSPTLAVKDKTPEEAWSGEKPSVDYFRVFGCVGHVHIPDAKRTKLEVKSTSCVFFGFSQESKGYRMYDPIAKKIVYSRDVVFEENRAWDWSTDSQEKQLLELEWGNDISTTEEEHSAGQNNTGDTDVILPTEGTSDLERDLGAREGRTRRPPIRLTDFVSGEGLSDEDETNMMAHLVISDPTDYEEAVKSKKWRMAMDDEIKSIEKNHTWKYASEVLQRFGMENYNPVSNPIVPGQKLSRDEGGESVDATQFKQMVGSLMYLTASRPDLMFVVSFISRFMANPTKLHFAAIKRVLSGGAVAWSSRKQPIVTLSTTEAEFIAAAACACQAIWMRRILEEIGHSQEEGTALMCDNTSTIKLSKNPVLHGRSKHIRVRFHFLRDLVKEGIVELQFCGTKEQLADVMTKPLKLEAFQKLRQELGVCTVQC</sequence>
<dbReference type="EMBL" id="JAAGAX010000003">
    <property type="protein sequence ID" value="KAF2318663.1"/>
    <property type="molecule type" value="Genomic_DNA"/>
</dbReference>
<protein>
    <recommendedName>
        <fullName evidence="4">CCHC-type domain-containing protein</fullName>
    </recommendedName>
</protein>
<feature type="region of interest" description="Disordered" evidence="3">
    <location>
        <begin position="619"/>
        <end position="644"/>
    </location>
</feature>
<dbReference type="InterPro" id="IPR025724">
    <property type="entry name" value="GAG-pre-integrase_dom"/>
</dbReference>
<dbReference type="InterPro" id="IPR057670">
    <property type="entry name" value="SH3_retrovirus"/>
</dbReference>
<organism evidence="5 6">
    <name type="scientific">Hevea brasiliensis</name>
    <name type="common">Para rubber tree</name>
    <name type="synonym">Siphonia brasiliensis</name>
    <dbReference type="NCBI Taxonomy" id="3981"/>
    <lineage>
        <taxon>Eukaryota</taxon>
        <taxon>Viridiplantae</taxon>
        <taxon>Streptophyta</taxon>
        <taxon>Embryophyta</taxon>
        <taxon>Tracheophyta</taxon>
        <taxon>Spermatophyta</taxon>
        <taxon>Magnoliopsida</taxon>
        <taxon>eudicotyledons</taxon>
        <taxon>Gunneridae</taxon>
        <taxon>Pentapetalae</taxon>
        <taxon>rosids</taxon>
        <taxon>fabids</taxon>
        <taxon>Malpighiales</taxon>
        <taxon>Euphorbiaceae</taxon>
        <taxon>Crotonoideae</taxon>
        <taxon>Micrandreae</taxon>
        <taxon>Hevea</taxon>
    </lineage>
</organism>
<dbReference type="GO" id="GO:0003676">
    <property type="term" value="F:nucleic acid binding"/>
    <property type="evidence" value="ECO:0007669"/>
    <property type="project" value="InterPro"/>
</dbReference>
<name>A0A6A6N2G0_HEVBR</name>
<dbReference type="SUPFAM" id="SSF57756">
    <property type="entry name" value="Retrovirus zinc finger-like domains"/>
    <property type="match status" value="1"/>
</dbReference>
<dbReference type="PROSITE" id="PS50158">
    <property type="entry name" value="ZF_CCHC"/>
    <property type="match status" value="1"/>
</dbReference>
<evidence type="ECO:0000256" key="2">
    <source>
        <dbReference type="SAM" id="Coils"/>
    </source>
</evidence>
<comment type="caution">
    <text evidence="5">The sequence shown here is derived from an EMBL/GenBank/DDBJ whole genome shotgun (WGS) entry which is preliminary data.</text>
</comment>
<dbReference type="PANTHER" id="PTHR35317">
    <property type="entry name" value="OS04G0629600 PROTEIN"/>
    <property type="match status" value="1"/>
</dbReference>